<comment type="caution">
    <text evidence="3">The sequence shown here is derived from an EMBL/GenBank/DDBJ whole genome shotgun (WGS) entry which is preliminary data.</text>
</comment>
<organism evidence="3 4">
    <name type="scientific">Fertoeibacter niger</name>
    <dbReference type="NCBI Taxonomy" id="2656921"/>
    <lineage>
        <taxon>Bacteria</taxon>
        <taxon>Pseudomonadati</taxon>
        <taxon>Pseudomonadota</taxon>
        <taxon>Alphaproteobacteria</taxon>
        <taxon>Rhodobacterales</taxon>
        <taxon>Paracoccaceae</taxon>
        <taxon>Fertoeibacter</taxon>
    </lineage>
</organism>
<keyword evidence="4" id="KW-1185">Reference proteome</keyword>
<gene>
    <name evidence="3" type="ORF">GEU84_019025</name>
</gene>
<reference evidence="3" key="1">
    <citation type="submission" date="2020-05" db="EMBL/GenBank/DDBJ databases">
        <title>Fertoebacter nigrum gen. nov., sp. nov., a new member of the family Rhodobacteraceae.</title>
        <authorList>
            <person name="Szuroczki S."/>
            <person name="Abbaszade G."/>
            <person name="Buni D."/>
            <person name="Schumann P."/>
            <person name="Toth E."/>
        </authorList>
    </citation>
    <scope>NUCLEOTIDE SEQUENCE</scope>
    <source>
        <strain evidence="3">RG-N-1a</strain>
    </source>
</reference>
<dbReference type="InterPro" id="IPR036366">
    <property type="entry name" value="PGBDSf"/>
</dbReference>
<dbReference type="InterPro" id="IPR002477">
    <property type="entry name" value="Peptidoglycan-bd-like"/>
</dbReference>
<protein>
    <submittedName>
        <fullName evidence="3">Peptidoglycan-binding protein</fullName>
    </submittedName>
</protein>
<dbReference type="SUPFAM" id="SSF47090">
    <property type="entry name" value="PGBD-like"/>
    <property type="match status" value="1"/>
</dbReference>
<evidence type="ECO:0000256" key="1">
    <source>
        <dbReference type="SAM" id="MobiDB-lite"/>
    </source>
</evidence>
<dbReference type="Gene3D" id="1.10.101.10">
    <property type="entry name" value="PGBD-like superfamily/PGBD"/>
    <property type="match status" value="1"/>
</dbReference>
<dbReference type="InterPro" id="IPR036365">
    <property type="entry name" value="PGBD-like_sf"/>
</dbReference>
<accession>A0A8X8KPV2</accession>
<dbReference type="AlphaFoldDB" id="A0A8X8KPV2"/>
<proteinExistence type="predicted"/>
<feature type="region of interest" description="Disordered" evidence="1">
    <location>
        <begin position="348"/>
        <end position="370"/>
    </location>
</feature>
<dbReference type="EMBL" id="WHUT02000015">
    <property type="protein sequence ID" value="NUB46490.1"/>
    <property type="molecule type" value="Genomic_DNA"/>
</dbReference>
<feature type="domain" description="Peptidoglycan binding-like" evidence="2">
    <location>
        <begin position="38"/>
        <end position="86"/>
    </location>
</feature>
<evidence type="ECO:0000313" key="3">
    <source>
        <dbReference type="EMBL" id="NUB46490.1"/>
    </source>
</evidence>
<name>A0A8X8KPV2_9RHOB</name>
<evidence type="ECO:0000313" key="4">
    <source>
        <dbReference type="Proteomes" id="UP000484076"/>
    </source>
</evidence>
<dbReference type="RefSeq" id="WP_174540001.1">
    <property type="nucleotide sequence ID" value="NZ_WHUT02000015.1"/>
</dbReference>
<dbReference type="Proteomes" id="UP000484076">
    <property type="component" value="Unassembled WGS sequence"/>
</dbReference>
<sequence length="370" mass="38227">MKQRIQSKIEAEVAQRKAEAEAQIEEKLASMPNPAEVAEIRQVQTALNFFEFDAGPVDGVMGEQSRTAIEAYQAYLAYPVTGQLTEAEGQFLVGAYQKAQEDPATTQKVAGAHPDGIKGLLLVYRDALAQKGTVAVGVMPTFSVPVAEAALSDRCLKRAEAGPGTIAGANPAPKDSATLALSLAFCAARDVVIAESTAAAARAEGFTPAQIEQQCLGFAPALATLVALLPESPPGDVVSAASAFIERTGQPPEQLAGIAATCLGVGYRTDRMDLAIGSAQILSGLGQATYGELLGHHLALGFGAGPRPDLGLAWFDWAFATGISAQWGADAPDRVAQILAAAKTLNQPNDGSAAATGAAMPSFTVPPTKE</sequence>
<evidence type="ECO:0000259" key="2">
    <source>
        <dbReference type="Pfam" id="PF01471"/>
    </source>
</evidence>
<dbReference type="Pfam" id="PF01471">
    <property type="entry name" value="PG_binding_1"/>
    <property type="match status" value="1"/>
</dbReference>